<dbReference type="GO" id="GO:0006508">
    <property type="term" value="P:proteolysis"/>
    <property type="evidence" value="ECO:0007669"/>
    <property type="project" value="InterPro"/>
</dbReference>
<dbReference type="EnsemblPlants" id="Bo4g038860.1">
    <property type="protein sequence ID" value="Bo4g038860.1"/>
    <property type="gene ID" value="Bo4g038860"/>
</dbReference>
<accession>A0A0D3BRW6</accession>
<evidence type="ECO:0000259" key="1">
    <source>
        <dbReference type="PROSITE" id="PS51011"/>
    </source>
</evidence>
<dbReference type="InterPro" id="IPR036431">
    <property type="entry name" value="ARID_dom_sf"/>
</dbReference>
<reference evidence="2" key="2">
    <citation type="submission" date="2015-03" db="UniProtKB">
        <authorList>
            <consortium name="EnsemblPlants"/>
        </authorList>
    </citation>
    <scope>IDENTIFICATION</scope>
</reference>
<dbReference type="GO" id="GO:0072686">
    <property type="term" value="C:mitotic spindle"/>
    <property type="evidence" value="ECO:0007669"/>
    <property type="project" value="TreeGrafter"/>
</dbReference>
<name>A0A0D3BRW6_BRAOL</name>
<dbReference type="HOGENOM" id="CLU_002441_0_0_1"/>
<dbReference type="PANTHER" id="PTHR12792:SF0">
    <property type="entry name" value="SEPARIN"/>
    <property type="match status" value="1"/>
</dbReference>
<dbReference type="Gramene" id="Bo4g038860.1">
    <property type="protein sequence ID" value="Bo4g038860.1"/>
    <property type="gene ID" value="Bo4g038860"/>
</dbReference>
<dbReference type="OMA" id="EFSLPCD"/>
<organism evidence="2 3">
    <name type="scientific">Brassica oleracea var. oleracea</name>
    <dbReference type="NCBI Taxonomy" id="109376"/>
    <lineage>
        <taxon>Eukaryota</taxon>
        <taxon>Viridiplantae</taxon>
        <taxon>Streptophyta</taxon>
        <taxon>Embryophyta</taxon>
        <taxon>Tracheophyta</taxon>
        <taxon>Spermatophyta</taxon>
        <taxon>Magnoliopsida</taxon>
        <taxon>eudicotyledons</taxon>
        <taxon>Gunneridae</taxon>
        <taxon>Pentapetalae</taxon>
        <taxon>rosids</taxon>
        <taxon>malvids</taxon>
        <taxon>Brassicales</taxon>
        <taxon>Brassicaceae</taxon>
        <taxon>Brassiceae</taxon>
        <taxon>Brassica</taxon>
    </lineage>
</organism>
<dbReference type="GO" id="GO:0003677">
    <property type="term" value="F:DNA binding"/>
    <property type="evidence" value="ECO:0007669"/>
    <property type="project" value="InterPro"/>
</dbReference>
<evidence type="ECO:0000313" key="2">
    <source>
        <dbReference type="EnsemblPlants" id="Bo4g038860.1"/>
    </source>
</evidence>
<evidence type="ECO:0000313" key="3">
    <source>
        <dbReference type="Proteomes" id="UP000032141"/>
    </source>
</evidence>
<proteinExistence type="predicted"/>
<dbReference type="eggNOG" id="KOG1849">
    <property type="taxonomic scope" value="Eukaryota"/>
</dbReference>
<dbReference type="PROSITE" id="PS51011">
    <property type="entry name" value="ARID"/>
    <property type="match status" value="1"/>
</dbReference>
<dbReference type="GO" id="GO:0051307">
    <property type="term" value="P:meiotic chromosome separation"/>
    <property type="evidence" value="ECO:0007669"/>
    <property type="project" value="TreeGrafter"/>
</dbReference>
<reference evidence="2 3" key="1">
    <citation type="journal article" date="2014" name="Genome Biol.">
        <title>Transcriptome and methylome profiling reveals relics of genome dominance in the mesopolyploid Brassica oleracea.</title>
        <authorList>
            <person name="Parkin I.A."/>
            <person name="Koh C."/>
            <person name="Tang H."/>
            <person name="Robinson S.J."/>
            <person name="Kagale S."/>
            <person name="Clarke W.E."/>
            <person name="Town C.D."/>
            <person name="Nixon J."/>
            <person name="Krishnakumar V."/>
            <person name="Bidwell S.L."/>
            <person name="Denoeud F."/>
            <person name="Belcram H."/>
            <person name="Links M.G."/>
            <person name="Just J."/>
            <person name="Clarke C."/>
            <person name="Bender T."/>
            <person name="Huebert T."/>
            <person name="Mason A.S."/>
            <person name="Pires J.C."/>
            <person name="Barker G."/>
            <person name="Moore J."/>
            <person name="Walley P.G."/>
            <person name="Manoli S."/>
            <person name="Batley J."/>
            <person name="Edwards D."/>
            <person name="Nelson M.N."/>
            <person name="Wang X."/>
            <person name="Paterson A.H."/>
            <person name="King G."/>
            <person name="Bancroft I."/>
            <person name="Chalhoub B."/>
            <person name="Sharpe A.G."/>
        </authorList>
    </citation>
    <scope>NUCLEOTIDE SEQUENCE</scope>
    <source>
        <strain evidence="2 3">cv. TO1000</strain>
    </source>
</reference>
<sequence>MTSHGSSMDSLRIIITVSNRGGFKAVSENAAWDKVGQESGLGLGAKLIYVKYLAALARWLNTDSSPRLPGTSKDLIARLRDFVSQAKSKYELRKVGAEFKWLLVKVDKDQSSPGKRKRECSVETLKWLSEAAKDPCDTSNASLPDRSKWDSYGSEEPWKQLLLFRDSRTNTDSACEKIWQSLISYGVCDYVLSDLTIVVPFQVLIICLRLFQKIQKMHLSLYRDSAGPSYNLRERLSSQFNERKAGKDESCGLLCSEFQAQVHDWSLIASESDSKWFDTLMPPLNKEQNNNNRLTERDPIGNGDSNKMLTMLVSAMGECALSILREPAVPQHFLNGDSLHDFCISALKIISCLVEDVIASPWISPPELIHLCASFPETGDNIKHSKKVSIAFELCIRTVWNCVRLICLKFESNSSEDFVSEKTVTDFVSEACRKSAYYLDVLEQHGELKIEELVFFILETWSLAKKLIASLPDLTPIIQQWVKIQHKRHKSPDLADSCTLFHSLLLSSQKISKIVTGNILEQEILAYEEFVPVCSKLCRANQIKIADILLKDVIITKDLFLERARVLTWKARIARADQERVEKECVKQEGAKQEPVEQEPVKQARVEKELFEQDCVRHLSEGISNLESISNEGHETCFQLTIIYFLRALYFQETKPESKQIFEDINKSLNLCVWIQSGETMPLENVIPLLFNVIDLVSIKGWIELHQRIYDLMFRIFKGRNVRLKDALAMLWDCRRLSHALCPSPIDDAVITGLSCYFDEISESTDFWKSCLQFSKAKSIGFELSIHESDITIVEIKRTASKLDTTSKPVSSDPLPCFSSFVAASLYYDLCERELSCGNLYKALSYATEAQRIRNFLLRKWFRFSGKTTQTVEIMTFDFKKFEVSSLRDTDSWPCGTFLWDISRCYLSPWILLQCCLESVLQLGGIWELMGERDRAGNLLSWGKTVSSIQSLQPFVLAFSLALGNLYNKMQCRDLAEKELQNAKKLLTDSQRNFPCRNCKLMLEVTLDKQFGDLSQRQSESLYSAALQKICCPAWKGCINQTAEVEKPRDSKMRRGGGALIVHACEMKEQPIIRLTRSMSRSLEERPQNFPAKKCRFIDESDICDAKGLMRDTKNRICVCINRISQQHLSNEVTRSGLPNDFISLKWQFYQRRLACTVLVSLGKCLAKSGKVHQAHGAILHSIAALYNSTVSILSSPSSRSPLLDFIGKEIKGDVFGLDGARILYNLCKLSLQTYHSRSVLCDLSHIPYQTLVSLLTLAFVLSREDPILCRKISRLLAVLYLVSSIGSEFSLPCDGELSLSHWVTYYHHASLGANSNYHFLSKFMKSGRNSDKEVVLLNKLSCTDQNILICRLLKNSTFSGLKARKHGLNSMSRSLEERPQNFPAKKCRFIDESDICDAKGLMRDTKNRICVCINRISQQHLSNEVTRSGLPNDFISLKWQFYQRRLACTVLVSLGKCLAKSGKVHQAHGVILHSIAALYNSTVSILSSPSSRSPLLDFIGKEIKGDVFGLDRARILYNLCKLSLQTYHSRSVLCDLSHIPYQTLVSLLTLAFVLSREDPILCRKISRLLAVLYLVSSIGSEFSLPCDGELSLSHWVTYYHHASLGANSNYHFLSKFMKSGRNSDKEASEEFDFLRLAPKSTDGLVKFAKNFFNGLPETTAICISVLGGTLSKLLQELLKSPQVCGWLLLSRLSSKSQQPLAVLLPIYSSLGEGGIEKMDKRWDSPWGSTVVDVVAPAFRLILKEYNFAGSQVPMEDEKLRWKEIDELELRLNKLLRYTFHAEVMHIVNTLIVAQFGTTAYFYF</sequence>
<dbReference type="GO" id="GO:0005634">
    <property type="term" value="C:nucleus"/>
    <property type="evidence" value="ECO:0007669"/>
    <property type="project" value="InterPro"/>
</dbReference>
<dbReference type="PANTHER" id="PTHR12792">
    <property type="entry name" value="EXTRA SPINDLE POLES 1-RELATED"/>
    <property type="match status" value="1"/>
</dbReference>
<dbReference type="GO" id="GO:0005737">
    <property type="term" value="C:cytoplasm"/>
    <property type="evidence" value="ECO:0007669"/>
    <property type="project" value="TreeGrafter"/>
</dbReference>
<dbReference type="InterPro" id="IPR001606">
    <property type="entry name" value="ARID_dom"/>
</dbReference>
<dbReference type="STRING" id="109376.A0A0D3BRW6"/>
<dbReference type="SUPFAM" id="SSF46774">
    <property type="entry name" value="ARID-like"/>
    <property type="match status" value="1"/>
</dbReference>
<feature type="domain" description="ARID" evidence="1">
    <location>
        <begin position="1"/>
        <end position="64"/>
    </location>
</feature>
<dbReference type="GO" id="GO:0004197">
    <property type="term" value="F:cysteine-type endopeptidase activity"/>
    <property type="evidence" value="ECO:0007669"/>
    <property type="project" value="InterPro"/>
</dbReference>
<dbReference type="InterPro" id="IPR005314">
    <property type="entry name" value="Peptidase_C50"/>
</dbReference>
<keyword evidence="3" id="KW-1185">Reference proteome</keyword>
<dbReference type="Proteomes" id="UP000032141">
    <property type="component" value="Chromosome C4"/>
</dbReference>
<protein>
    <recommendedName>
        <fullName evidence="1">ARID domain-containing protein</fullName>
    </recommendedName>
</protein>